<dbReference type="SUPFAM" id="SSF82199">
    <property type="entry name" value="SET domain"/>
    <property type="match status" value="1"/>
</dbReference>
<gene>
    <name evidence="4" type="ORF">SAMN04490203_4221</name>
    <name evidence="3" type="ORF">TU78_17090</name>
</gene>
<accession>A0A0J6GFH1</accession>
<feature type="domain" description="Dermonecrotic toxin N-terminal" evidence="2">
    <location>
        <begin position="61"/>
        <end position="320"/>
    </location>
</feature>
<reference evidence="3 5" key="1">
    <citation type="submission" date="2015-02" db="EMBL/GenBank/DDBJ databases">
        <title>Pseudomonas helleri sp. nov. and Pseudomonas weihenstephanensis sp. nov., isolated from raw cows milk.</title>
        <authorList>
            <person name="von Neubeck M."/>
            <person name="Huptas C."/>
            <person name="Wenning M."/>
            <person name="Scherer S."/>
        </authorList>
    </citation>
    <scope>NUCLEOTIDE SEQUENCE [LARGE SCALE GENOMIC DNA]</scope>
    <source>
        <strain evidence="3 5">DSM 21104</strain>
    </source>
</reference>
<evidence type="ECO:0000256" key="1">
    <source>
        <dbReference type="SAM" id="MobiDB-lite"/>
    </source>
</evidence>
<sequence>MPTTPPASPAAPSLKDSRIDFIKQHIPDWLLNADASARANFRRLYIRHLEHQHAVANRLALLKTPTAFAQPILELALLARFDSPLDVTHNFIKITHVHSHLFGLFTTTAAATHQTLLQAALQNFEASETEPDGFIEGSMLYARLGQDGWHSLRPRPEQFAQVCRTLDLGSQYQQHIRSVFSAPALEDDWRHESQTPIDFIAHGKSTLEVMACIAALKGDISQSAHTLLTKLVAGESTLLLQGESVFLSSINFLGTVLTGPVLICAHITDKARRQPCIGYIPVPGEASLKEYVSIAHFEAHLSELLRVDRTAFLLHFVPLRQQQTFKESLASYYPNDTSLELIPCNEPLFEHLHQQRLERMLDDARQIAVPVEDVNMEVRNRRIQTLESAGWTLATLALSLIPGIGEAMLALTSAHMLDQVYHGIKAWSDNDLSLATEYLLDVTDSLAEMAVIGAGAHMVTSRLRSIDMPEFVTRLAPIRLPDGSQRLWNVDLAPYQQDLELPATALPNKQGLYELNSKDYLKLEQQVFEVTRESSQAPWRVKHPTDQTAFSPTLSTNKYGAWRLEQEQPLTWNNAKLIKRLGRYGEALEPDDVDFIMSATDVSTEMLQRVHADSLVPPGLLIDALKRLAIDRKIKSFIEDIQLNQTPDASNAELWLQLLTSLPGWPGNKSVRWIDDLGQVIRDFGDTAPNHTRLPVTDAQLQAGIALDTLLAYLDHQELTTLLGHPPSVSSQTNTAALGEAMSAYAQIFRHRVFEILYQYSEVSDDELTRAIRRSYPTMPTSVADELIVTTNPSEQLQLLGPRPLPLVFKTEADALMARLSVNRVYEGLFLDSVSSEQSDLLAFSIFEHLVDWPAALNIELHRNAPDGPLLASTHTQSTSTKRILIANENRYQALSPEGEPLASPGSIYYALYNCLSESEHQSLGLSTFAPVHELKQRMAQTRLQVDGQSLARRHLPNERLETSELFFPSFQQLDPNFAIQEPLEGIPPRMDGIYRGIYQKIPEDGGFVRNFIKVHAWTFQVELTRLGWRLIDARNPFRSYKPLIRRTADDSWELDRDSGLKGGSPGIGSSRVNVEESSTDPFVTASERPWTEYTPRESSIMRNTDNYQHARNQPGTYERAENGRYPLRDLLGNPLRIRSIQTRARSTTSSTRYNSELIRPYIQWEGYEAVGSLYEEKLHLRTFTHSDIQVEGEQLLVGQSMVTAKIRLNKGEVLGVYSGELIPYHIAHRRRDPYIIDVMLKKSSTTHPRVMPVVLSGTNILSRINTTFEYANGRPVRQAASGYNVEIAPFVVETLNTEGVKEKYMLTGMFASETIEPGTELRWNYAYTERDIQHLFS</sequence>
<dbReference type="InterPro" id="IPR046341">
    <property type="entry name" value="SET_dom_sf"/>
</dbReference>
<evidence type="ECO:0000259" key="2">
    <source>
        <dbReference type="Pfam" id="PF20178"/>
    </source>
</evidence>
<dbReference type="OrthoDB" id="1467561at2"/>
<evidence type="ECO:0000313" key="6">
    <source>
        <dbReference type="Proteomes" id="UP000183155"/>
    </source>
</evidence>
<name>A0A0J6GFH1_PSETA</name>
<evidence type="ECO:0000313" key="3">
    <source>
        <dbReference type="EMBL" id="KMM83511.1"/>
    </source>
</evidence>
<dbReference type="Proteomes" id="UP000036395">
    <property type="component" value="Unassembled WGS sequence"/>
</dbReference>
<dbReference type="Gene3D" id="2.170.270.10">
    <property type="entry name" value="SET domain"/>
    <property type="match status" value="1"/>
</dbReference>
<feature type="compositionally biased region" description="Polar residues" evidence="1">
    <location>
        <begin position="1071"/>
        <end position="1082"/>
    </location>
</feature>
<evidence type="ECO:0000313" key="5">
    <source>
        <dbReference type="Proteomes" id="UP000036395"/>
    </source>
</evidence>
<dbReference type="Proteomes" id="UP000183155">
    <property type="component" value="Unassembled WGS sequence"/>
</dbReference>
<dbReference type="RefSeq" id="WP_048382743.1">
    <property type="nucleotide sequence ID" value="NZ_FNRS01000002.1"/>
</dbReference>
<proteinExistence type="predicted"/>
<organism evidence="3 5">
    <name type="scientific">Pseudomonas taetrolens</name>
    <dbReference type="NCBI Taxonomy" id="47884"/>
    <lineage>
        <taxon>Bacteria</taxon>
        <taxon>Pseudomonadati</taxon>
        <taxon>Pseudomonadota</taxon>
        <taxon>Gammaproteobacteria</taxon>
        <taxon>Pseudomonadales</taxon>
        <taxon>Pseudomonadaceae</taxon>
        <taxon>Pseudomonas</taxon>
    </lineage>
</organism>
<dbReference type="PATRIC" id="fig|47884.3.peg.3903"/>
<feature type="region of interest" description="Disordered" evidence="1">
    <location>
        <begin position="1055"/>
        <end position="1084"/>
    </location>
</feature>
<dbReference type="Pfam" id="PF20178">
    <property type="entry name" value="ToxA_N"/>
    <property type="match status" value="1"/>
</dbReference>
<reference evidence="4 6" key="2">
    <citation type="submission" date="2016-10" db="EMBL/GenBank/DDBJ databases">
        <authorList>
            <person name="Varghese N."/>
            <person name="Submissions S."/>
        </authorList>
    </citation>
    <scope>NUCLEOTIDE SEQUENCE [LARGE SCALE GENOMIC DNA]</scope>
    <source>
        <strain evidence="4 6">BS3652</strain>
    </source>
</reference>
<keyword evidence="6" id="KW-1185">Reference proteome</keyword>
<comment type="caution">
    <text evidence="3">The sequence shown here is derived from an EMBL/GenBank/DDBJ whole genome shotgun (WGS) entry which is preliminary data.</text>
</comment>
<dbReference type="InterPro" id="IPR046673">
    <property type="entry name" value="ToxA_N"/>
</dbReference>
<dbReference type="EMBL" id="FNRS01000002">
    <property type="protein sequence ID" value="SED58353.1"/>
    <property type="molecule type" value="Genomic_DNA"/>
</dbReference>
<dbReference type="EMBL" id="JYLA01000007">
    <property type="protein sequence ID" value="KMM83511.1"/>
    <property type="molecule type" value="Genomic_DNA"/>
</dbReference>
<protein>
    <recommendedName>
        <fullName evidence="2">Dermonecrotic toxin N-terminal domain-containing protein</fullName>
    </recommendedName>
</protein>
<evidence type="ECO:0000313" key="4">
    <source>
        <dbReference type="EMBL" id="SED58353.1"/>
    </source>
</evidence>